<feature type="transmembrane region" description="Helical" evidence="13">
    <location>
        <begin position="12"/>
        <end position="32"/>
    </location>
</feature>
<comment type="caution">
    <text evidence="14">The sequence shown here is derived from an EMBL/GenBank/DDBJ whole genome shotgun (WGS) entry which is preliminary data.</text>
</comment>
<evidence type="ECO:0000256" key="2">
    <source>
        <dbReference type="ARBA" id="ARBA00022475"/>
    </source>
</evidence>
<evidence type="ECO:0000256" key="1">
    <source>
        <dbReference type="ARBA" id="ARBA00004141"/>
    </source>
</evidence>
<keyword evidence="2" id="KW-1003">Cell membrane</keyword>
<dbReference type="Proteomes" id="UP000032067">
    <property type="component" value="Unassembled WGS sequence"/>
</dbReference>
<feature type="region of interest" description="Disordered" evidence="12">
    <location>
        <begin position="394"/>
        <end position="413"/>
    </location>
</feature>
<evidence type="ECO:0000313" key="15">
    <source>
        <dbReference type="Proteomes" id="UP000032067"/>
    </source>
</evidence>
<dbReference type="Pfam" id="PF02628">
    <property type="entry name" value="COX15-CtaA"/>
    <property type="match status" value="1"/>
</dbReference>
<evidence type="ECO:0000313" key="14">
    <source>
        <dbReference type="EMBL" id="KIQ16142.1"/>
    </source>
</evidence>
<feature type="transmembrane region" description="Helical" evidence="13">
    <location>
        <begin position="229"/>
        <end position="247"/>
    </location>
</feature>
<dbReference type="GO" id="GO:0016491">
    <property type="term" value="F:oxidoreductase activity"/>
    <property type="evidence" value="ECO:0007669"/>
    <property type="project" value="UniProtKB-KW"/>
</dbReference>
<accession>A0A0D0JQR0</accession>
<keyword evidence="6" id="KW-0560">Oxidoreductase</keyword>
<feature type="transmembrane region" description="Helical" evidence="13">
    <location>
        <begin position="158"/>
        <end position="178"/>
    </location>
</feature>
<evidence type="ECO:0000256" key="11">
    <source>
        <dbReference type="ARBA" id="ARBA00023444"/>
    </source>
</evidence>
<keyword evidence="5 13" id="KW-1133">Transmembrane helix</keyword>
<organism evidence="14 15">
    <name type="scientific">Variovorax paradoxus</name>
    <dbReference type="NCBI Taxonomy" id="34073"/>
    <lineage>
        <taxon>Bacteria</taxon>
        <taxon>Pseudomonadati</taxon>
        <taxon>Pseudomonadota</taxon>
        <taxon>Betaproteobacteria</taxon>
        <taxon>Burkholderiales</taxon>
        <taxon>Comamonadaceae</taxon>
        <taxon>Variovorax</taxon>
    </lineage>
</organism>
<dbReference type="OrthoDB" id="1447144at2"/>
<dbReference type="GO" id="GO:0046872">
    <property type="term" value="F:metal ion binding"/>
    <property type="evidence" value="ECO:0007669"/>
    <property type="project" value="UniProtKB-KW"/>
</dbReference>
<name>A0A0D0JQR0_VARPD</name>
<dbReference type="InterPro" id="IPR050450">
    <property type="entry name" value="COX15/CtaA_HemeA_synthase"/>
</dbReference>
<keyword evidence="10" id="KW-1015">Disulfide bond</keyword>
<dbReference type="EMBL" id="JXQQ01000136">
    <property type="protein sequence ID" value="KIQ16142.1"/>
    <property type="molecule type" value="Genomic_DNA"/>
</dbReference>
<gene>
    <name evidence="14" type="ORF">RT97_31580</name>
</gene>
<evidence type="ECO:0000256" key="3">
    <source>
        <dbReference type="ARBA" id="ARBA00022692"/>
    </source>
</evidence>
<dbReference type="PANTHER" id="PTHR35457">
    <property type="entry name" value="HEME A SYNTHASE"/>
    <property type="match status" value="1"/>
</dbReference>
<dbReference type="RefSeq" id="WP_042582811.1">
    <property type="nucleotide sequence ID" value="NZ_JXQQ01000136.1"/>
</dbReference>
<keyword evidence="3 13" id="KW-0812">Transmembrane</keyword>
<protein>
    <submittedName>
        <fullName evidence="14">Cytochrome C oxidase subunit I</fullName>
    </submittedName>
</protein>
<reference evidence="14 15" key="1">
    <citation type="submission" date="2014-12" db="EMBL/GenBank/DDBJ databases">
        <title>16Stimator: statistical estimation of ribosomal gene copy numbers from draft genome assemblies.</title>
        <authorList>
            <person name="Perisin M.A."/>
            <person name="Vetter M."/>
            <person name="Gilbert J.A."/>
            <person name="Bergelson J."/>
        </authorList>
    </citation>
    <scope>NUCLEOTIDE SEQUENCE [LARGE SCALE GENOMIC DNA]</scope>
    <source>
        <strain evidence="14 15">MEDvA23</strain>
    </source>
</reference>
<feature type="transmembrane region" description="Helical" evidence="13">
    <location>
        <begin position="118"/>
        <end position="137"/>
    </location>
</feature>
<dbReference type="PANTHER" id="PTHR35457:SF1">
    <property type="entry name" value="HEME A SYNTHASE"/>
    <property type="match status" value="1"/>
</dbReference>
<dbReference type="AlphaFoldDB" id="A0A0D0JQR0"/>
<dbReference type="GO" id="GO:0006784">
    <property type="term" value="P:heme A biosynthetic process"/>
    <property type="evidence" value="ECO:0007669"/>
    <property type="project" value="InterPro"/>
</dbReference>
<evidence type="ECO:0000256" key="12">
    <source>
        <dbReference type="SAM" id="MobiDB-lite"/>
    </source>
</evidence>
<sequence>MTDTSSLYDLAPIAWLMAAGVLIALGPLIWVWRRNAGHGPARRLHALTVLTLFLTFDLTLFGAFTRLTDSGLGCPDWPGCYGNASPVGARHEIAMAQSAQPTGPVTHSKAWVEMVHRYLATGVGVLILVLAVATWIVRLRQSWNGAPPVDGRDHATLSAGWPTFTLIWVSLQGAFGAMTVTWKLFPAIVTLHLLGAIVLLALLCLQAVHYRQAAADRLPTPVSPALRNGLIATTVLLVLQIALGGWVSTNYAVLACTQFPTCQGSWWPPMNFAQGFEIWRHLGVTGEGQPLDFSALTAIHYAHRLMAYAVFVALGLLAWRLRRIDALRPQAHWLAGLALLQLATGLGNVLLGWPLAAAVLHTGGAAALAVVLTWALCESRRKAAVTVAATATARADDNARGTSTTPTSKKAPA</sequence>
<feature type="transmembrane region" description="Helical" evidence="13">
    <location>
        <begin position="44"/>
        <end position="64"/>
    </location>
</feature>
<feature type="transmembrane region" description="Helical" evidence="13">
    <location>
        <begin position="184"/>
        <end position="208"/>
    </location>
</feature>
<evidence type="ECO:0000256" key="7">
    <source>
        <dbReference type="ARBA" id="ARBA00023004"/>
    </source>
</evidence>
<feature type="compositionally biased region" description="Polar residues" evidence="12">
    <location>
        <begin position="401"/>
        <end position="413"/>
    </location>
</feature>
<dbReference type="GO" id="GO:0016020">
    <property type="term" value="C:membrane"/>
    <property type="evidence" value="ECO:0007669"/>
    <property type="project" value="UniProtKB-SubCell"/>
</dbReference>
<evidence type="ECO:0000256" key="9">
    <source>
        <dbReference type="ARBA" id="ARBA00023136"/>
    </source>
</evidence>
<feature type="transmembrane region" description="Helical" evidence="13">
    <location>
        <begin position="357"/>
        <end position="377"/>
    </location>
</feature>
<dbReference type="InterPro" id="IPR003780">
    <property type="entry name" value="COX15/CtaA_fam"/>
</dbReference>
<evidence type="ECO:0000256" key="10">
    <source>
        <dbReference type="ARBA" id="ARBA00023157"/>
    </source>
</evidence>
<evidence type="ECO:0000256" key="4">
    <source>
        <dbReference type="ARBA" id="ARBA00022723"/>
    </source>
</evidence>
<evidence type="ECO:0000256" key="5">
    <source>
        <dbReference type="ARBA" id="ARBA00022989"/>
    </source>
</evidence>
<keyword evidence="9 13" id="KW-0472">Membrane</keyword>
<evidence type="ECO:0000256" key="6">
    <source>
        <dbReference type="ARBA" id="ARBA00023002"/>
    </source>
</evidence>
<evidence type="ECO:0000256" key="8">
    <source>
        <dbReference type="ARBA" id="ARBA00023133"/>
    </source>
</evidence>
<feature type="transmembrane region" description="Helical" evidence="13">
    <location>
        <begin position="301"/>
        <end position="319"/>
    </location>
</feature>
<keyword evidence="7" id="KW-0408">Iron</keyword>
<proteinExistence type="predicted"/>
<evidence type="ECO:0000256" key="13">
    <source>
        <dbReference type="SAM" id="Phobius"/>
    </source>
</evidence>
<keyword evidence="8" id="KW-0350">Heme biosynthesis</keyword>
<comment type="pathway">
    <text evidence="11">Porphyrin-containing compound metabolism.</text>
</comment>
<feature type="transmembrane region" description="Helical" evidence="13">
    <location>
        <begin position="331"/>
        <end position="351"/>
    </location>
</feature>
<comment type="subcellular location">
    <subcellularLocation>
        <location evidence="1">Membrane</location>
        <topology evidence="1">Multi-pass membrane protein</topology>
    </subcellularLocation>
</comment>
<keyword evidence="4" id="KW-0479">Metal-binding</keyword>